<feature type="compositionally biased region" description="Basic and acidic residues" evidence="3">
    <location>
        <begin position="83"/>
        <end position="100"/>
    </location>
</feature>
<dbReference type="SUPFAM" id="SSF54160">
    <property type="entry name" value="Chromo domain-like"/>
    <property type="match status" value="1"/>
</dbReference>
<feature type="region of interest" description="Disordered" evidence="3">
    <location>
        <begin position="176"/>
        <end position="198"/>
    </location>
</feature>
<comment type="subcellular location">
    <subcellularLocation>
        <location evidence="1">Nucleus</location>
    </subcellularLocation>
</comment>
<accession>A0A1D2MQF6</accession>
<protein>
    <submittedName>
        <fullName evidence="5">Chromobox protein 5</fullName>
    </submittedName>
</protein>
<feature type="compositionally biased region" description="Acidic residues" evidence="3">
    <location>
        <begin position="1"/>
        <end position="12"/>
    </location>
</feature>
<evidence type="ECO:0000259" key="4">
    <source>
        <dbReference type="PROSITE" id="PS50013"/>
    </source>
</evidence>
<dbReference type="AlphaFoldDB" id="A0A1D2MQF6"/>
<evidence type="ECO:0000256" key="2">
    <source>
        <dbReference type="ARBA" id="ARBA00023242"/>
    </source>
</evidence>
<dbReference type="InterPro" id="IPR023780">
    <property type="entry name" value="Chromo_domain"/>
</dbReference>
<dbReference type="SMART" id="SM00298">
    <property type="entry name" value="CHROMO"/>
    <property type="match status" value="1"/>
</dbReference>
<sequence length="258" mass="29126">MDDDSVMEDDSIVEALGGDVASRDKASQNTKKDVGSRKKRGALVVVPRRRRDSAASAPRGKKLRGRGKAAHDMSSAPRSSKRASIEPERFGKQSKPETKLRSRKPVPPVPAAKTATPTTKKEKKFIVQKILDKKTMKRKVHYLVKWQGYPASQNTWELQETLRTDVPDLVNEFESKTKKGAATSESEPVRRGRGRPRVEPVEETVRVVDADRDSEDESLYYVIDRRGVKTRLSAEEARTNYPLALIDFYEQIVEFESD</sequence>
<dbReference type="Pfam" id="PF00385">
    <property type="entry name" value="Chromo"/>
    <property type="match status" value="1"/>
</dbReference>
<dbReference type="PROSITE" id="PS50013">
    <property type="entry name" value="CHROMO_2"/>
    <property type="match status" value="1"/>
</dbReference>
<organism evidence="5 6">
    <name type="scientific">Orchesella cincta</name>
    <name type="common">Springtail</name>
    <name type="synonym">Podura cincta</name>
    <dbReference type="NCBI Taxonomy" id="48709"/>
    <lineage>
        <taxon>Eukaryota</taxon>
        <taxon>Metazoa</taxon>
        <taxon>Ecdysozoa</taxon>
        <taxon>Arthropoda</taxon>
        <taxon>Hexapoda</taxon>
        <taxon>Collembola</taxon>
        <taxon>Entomobryomorpha</taxon>
        <taxon>Entomobryoidea</taxon>
        <taxon>Orchesellidae</taxon>
        <taxon>Orchesellinae</taxon>
        <taxon>Orchesella</taxon>
    </lineage>
</organism>
<dbReference type="InterPro" id="IPR016197">
    <property type="entry name" value="Chromo-like_dom_sf"/>
</dbReference>
<feature type="compositionally biased region" description="Basic and acidic residues" evidence="3">
    <location>
        <begin position="21"/>
        <end position="36"/>
    </location>
</feature>
<evidence type="ECO:0000313" key="6">
    <source>
        <dbReference type="Proteomes" id="UP000094527"/>
    </source>
</evidence>
<dbReference type="GO" id="GO:0005634">
    <property type="term" value="C:nucleus"/>
    <property type="evidence" value="ECO:0007669"/>
    <property type="project" value="UniProtKB-SubCell"/>
</dbReference>
<dbReference type="STRING" id="48709.A0A1D2MQF6"/>
<dbReference type="CDD" id="cd00024">
    <property type="entry name" value="CD_CSD"/>
    <property type="match status" value="1"/>
</dbReference>
<evidence type="ECO:0000313" key="5">
    <source>
        <dbReference type="EMBL" id="ODM95307.1"/>
    </source>
</evidence>
<comment type="caution">
    <text evidence="5">The sequence shown here is derived from an EMBL/GenBank/DDBJ whole genome shotgun (WGS) entry which is preliminary data.</text>
</comment>
<dbReference type="OrthoDB" id="273092at2759"/>
<dbReference type="PANTHER" id="PTHR22812">
    <property type="entry name" value="CHROMOBOX PROTEIN"/>
    <property type="match status" value="1"/>
</dbReference>
<dbReference type="Gene3D" id="2.40.50.40">
    <property type="match status" value="2"/>
</dbReference>
<dbReference type="InterPro" id="IPR051219">
    <property type="entry name" value="Heterochromatin_chromo-domain"/>
</dbReference>
<name>A0A1D2MQF6_ORCCI</name>
<feature type="domain" description="Chromo" evidence="4">
    <location>
        <begin position="125"/>
        <end position="185"/>
    </location>
</feature>
<evidence type="ECO:0000256" key="1">
    <source>
        <dbReference type="ARBA" id="ARBA00004123"/>
    </source>
</evidence>
<proteinExistence type="predicted"/>
<dbReference type="Proteomes" id="UP000094527">
    <property type="component" value="Unassembled WGS sequence"/>
</dbReference>
<gene>
    <name evidence="5" type="ORF">Ocin01_11376</name>
</gene>
<feature type="region of interest" description="Disordered" evidence="3">
    <location>
        <begin position="1"/>
        <end position="123"/>
    </location>
</feature>
<evidence type="ECO:0000256" key="3">
    <source>
        <dbReference type="SAM" id="MobiDB-lite"/>
    </source>
</evidence>
<feature type="compositionally biased region" description="Basic residues" evidence="3">
    <location>
        <begin position="37"/>
        <end position="51"/>
    </location>
</feature>
<feature type="compositionally biased region" description="Basic residues" evidence="3">
    <location>
        <begin position="59"/>
        <end position="68"/>
    </location>
</feature>
<keyword evidence="2" id="KW-0539">Nucleus</keyword>
<keyword evidence="6" id="KW-1185">Reference proteome</keyword>
<dbReference type="GO" id="GO:0005694">
    <property type="term" value="C:chromosome"/>
    <property type="evidence" value="ECO:0007669"/>
    <property type="project" value="UniProtKB-ARBA"/>
</dbReference>
<dbReference type="InterPro" id="IPR000953">
    <property type="entry name" value="Chromo/chromo_shadow_dom"/>
</dbReference>
<reference evidence="5 6" key="1">
    <citation type="journal article" date="2016" name="Genome Biol. Evol.">
        <title>Gene Family Evolution Reflects Adaptation to Soil Environmental Stressors in the Genome of the Collembolan Orchesella cincta.</title>
        <authorList>
            <person name="Faddeeva-Vakhrusheva A."/>
            <person name="Derks M.F."/>
            <person name="Anvar S.Y."/>
            <person name="Agamennone V."/>
            <person name="Suring W."/>
            <person name="Smit S."/>
            <person name="van Straalen N.M."/>
            <person name="Roelofs D."/>
        </authorList>
    </citation>
    <scope>NUCLEOTIDE SEQUENCE [LARGE SCALE GENOMIC DNA]</scope>
    <source>
        <tissue evidence="5">Mixed pool</tissue>
    </source>
</reference>
<dbReference type="EMBL" id="LJIJ01000687">
    <property type="protein sequence ID" value="ODM95307.1"/>
    <property type="molecule type" value="Genomic_DNA"/>
</dbReference>